<dbReference type="RefSeq" id="WP_163653131.1">
    <property type="nucleotide sequence ID" value="NZ_JAAGRN010000004.1"/>
</dbReference>
<dbReference type="EMBL" id="JAAGRN010000004">
    <property type="protein sequence ID" value="NDY82927.1"/>
    <property type="molecule type" value="Genomic_DNA"/>
</dbReference>
<accession>A0A6B2R1Q2</accession>
<proteinExistence type="predicted"/>
<evidence type="ECO:0000256" key="1">
    <source>
        <dbReference type="SAM" id="MobiDB-lite"/>
    </source>
</evidence>
<sequence length="180" mass="19186">MLAVVLQPAHAQLLEILNTVKTATDTFNAVSGVVGKVAPAPAPGQAPSAPAGNASPTLPVGPAGDSTDEPKLLTLSGTQKTSLEQKQSFCVNGTRIAAFPYEGDYQGVALIMNINGSERIIPIQSTDKNQEGHHTLWKGTVHIGQINGYQFKVSKLDSVLFNFELTKSEGYKKTYMTKIC</sequence>
<feature type="region of interest" description="Disordered" evidence="1">
    <location>
        <begin position="41"/>
        <end position="71"/>
    </location>
</feature>
<dbReference type="AlphaFoldDB" id="A0A6B2R1Q2"/>
<protein>
    <submittedName>
        <fullName evidence="2">Uncharacterized protein</fullName>
    </submittedName>
</protein>
<comment type="caution">
    <text evidence="2">The sequence shown here is derived from an EMBL/GenBank/DDBJ whole genome shotgun (WGS) entry which is preliminary data.</text>
</comment>
<name>A0A6B2R1Q2_9BURK</name>
<gene>
    <name evidence="2" type="ORF">G3I67_06755</name>
</gene>
<feature type="compositionally biased region" description="Low complexity" evidence="1">
    <location>
        <begin position="41"/>
        <end position="56"/>
    </location>
</feature>
<reference evidence="2" key="1">
    <citation type="submission" date="2020-02" db="EMBL/GenBank/DDBJ databases">
        <authorList>
            <person name="Chen W.-M."/>
        </authorList>
    </citation>
    <scope>NUCLEOTIDE SEQUENCE</scope>
    <source>
        <strain evidence="2">NBD-18</strain>
    </source>
</reference>
<evidence type="ECO:0000313" key="2">
    <source>
        <dbReference type="EMBL" id="NDY82927.1"/>
    </source>
</evidence>
<organism evidence="2">
    <name type="scientific">Sheuella amnicola</name>
    <dbReference type="NCBI Taxonomy" id="2707330"/>
    <lineage>
        <taxon>Bacteria</taxon>
        <taxon>Pseudomonadati</taxon>
        <taxon>Pseudomonadota</taxon>
        <taxon>Betaproteobacteria</taxon>
        <taxon>Burkholderiales</taxon>
        <taxon>Alcaligenaceae</taxon>
        <taxon>Sheuella</taxon>
    </lineage>
</organism>